<name>A0A4D6M8Z4_VIGUN</name>
<evidence type="ECO:0000259" key="2">
    <source>
        <dbReference type="Pfam" id="PF18592"/>
    </source>
</evidence>
<dbReference type="PANTHER" id="PTHR47701">
    <property type="entry name" value="PROTEIN MODIFIER OF SNC1 11"/>
    <property type="match status" value="1"/>
</dbReference>
<dbReference type="Pfam" id="PF18592">
    <property type="entry name" value="Tho1_MOS11_C"/>
    <property type="match status" value="1"/>
</dbReference>
<accession>A0A4D6M8Z4</accession>
<gene>
    <name evidence="3" type="ORF">DEO72_LG6g2585</name>
</gene>
<sequence length="267" mass="28697">MATVTDNNNNNPAPENPIKTLDPTLPDPVLVATEAAEDTDATEAAEAEAEAKTSPPPESGNDAPLSDIQKKIRRAERFGISVQLSEKEKRNSRAERFGTAPASQGSEPSKSEELKRKARAERFGMPSPTTAADEEAKKKARLARFAPASKVDPQEEDKRKARALRFANPSSTSIANGNGEGNIEPKAAIAGKAGGAQKSNDRRYAGTKLLKFHSPSVSNALLMKCAIVIVPEGSTRANCSSIQEERGSWEYYCGMCLKLLFLDPSVL</sequence>
<dbReference type="GO" id="GO:0016973">
    <property type="term" value="P:poly(A)+ mRNA export from nucleus"/>
    <property type="evidence" value="ECO:0007669"/>
    <property type="project" value="InterPro"/>
</dbReference>
<feature type="compositionally biased region" description="Acidic residues" evidence="1">
    <location>
        <begin position="35"/>
        <end position="48"/>
    </location>
</feature>
<dbReference type="AlphaFoldDB" id="A0A4D6M8Z4"/>
<keyword evidence="4" id="KW-1185">Reference proteome</keyword>
<dbReference type="InterPro" id="IPR044209">
    <property type="entry name" value="MOS11"/>
</dbReference>
<protein>
    <recommendedName>
        <fullName evidence="2">THO1-MOS11 C-terminal domain-containing protein</fullName>
    </recommendedName>
</protein>
<feature type="region of interest" description="Disordered" evidence="1">
    <location>
        <begin position="1"/>
        <end position="158"/>
    </location>
</feature>
<feature type="compositionally biased region" description="Basic and acidic residues" evidence="1">
    <location>
        <begin position="85"/>
        <end position="96"/>
    </location>
</feature>
<dbReference type="InterPro" id="IPR040746">
    <property type="entry name" value="THO1_MOS11_C"/>
</dbReference>
<proteinExistence type="predicted"/>
<dbReference type="PANTHER" id="PTHR47701:SF2">
    <property type="entry name" value="PROTEIN MODIFIER OF SNC1 11"/>
    <property type="match status" value="1"/>
</dbReference>
<evidence type="ECO:0000313" key="3">
    <source>
        <dbReference type="EMBL" id="QCD97872.1"/>
    </source>
</evidence>
<organism evidence="3 4">
    <name type="scientific">Vigna unguiculata</name>
    <name type="common">Cowpea</name>
    <dbReference type="NCBI Taxonomy" id="3917"/>
    <lineage>
        <taxon>Eukaryota</taxon>
        <taxon>Viridiplantae</taxon>
        <taxon>Streptophyta</taxon>
        <taxon>Embryophyta</taxon>
        <taxon>Tracheophyta</taxon>
        <taxon>Spermatophyta</taxon>
        <taxon>Magnoliopsida</taxon>
        <taxon>eudicotyledons</taxon>
        <taxon>Gunneridae</taxon>
        <taxon>Pentapetalae</taxon>
        <taxon>rosids</taxon>
        <taxon>fabids</taxon>
        <taxon>Fabales</taxon>
        <taxon>Fabaceae</taxon>
        <taxon>Papilionoideae</taxon>
        <taxon>50 kb inversion clade</taxon>
        <taxon>NPAAA clade</taxon>
        <taxon>indigoferoid/millettioid clade</taxon>
        <taxon>Phaseoleae</taxon>
        <taxon>Vigna</taxon>
    </lineage>
</organism>
<evidence type="ECO:0000313" key="4">
    <source>
        <dbReference type="Proteomes" id="UP000501690"/>
    </source>
</evidence>
<feature type="domain" description="THO1-MOS11 C-terminal" evidence="2">
    <location>
        <begin position="65"/>
        <end position="98"/>
    </location>
</feature>
<evidence type="ECO:0000256" key="1">
    <source>
        <dbReference type="SAM" id="MobiDB-lite"/>
    </source>
</evidence>
<dbReference type="EMBL" id="CP039350">
    <property type="protein sequence ID" value="QCD97872.1"/>
    <property type="molecule type" value="Genomic_DNA"/>
</dbReference>
<reference evidence="3 4" key="1">
    <citation type="submission" date="2019-04" db="EMBL/GenBank/DDBJ databases">
        <title>An improved genome assembly and genetic linkage map for asparagus bean, Vigna unguiculata ssp. sesquipedialis.</title>
        <authorList>
            <person name="Xia Q."/>
            <person name="Zhang R."/>
            <person name="Dong Y."/>
        </authorList>
    </citation>
    <scope>NUCLEOTIDE SEQUENCE [LARGE SCALE GENOMIC DNA]</scope>
    <source>
        <tissue evidence="3">Leaf</tissue>
    </source>
</reference>
<dbReference type="Proteomes" id="UP000501690">
    <property type="component" value="Linkage Group LG6"/>
</dbReference>
<feature type="compositionally biased region" description="Low complexity" evidence="1">
    <location>
        <begin position="7"/>
        <end position="17"/>
    </location>
</feature>
<dbReference type="GO" id="GO:0005634">
    <property type="term" value="C:nucleus"/>
    <property type="evidence" value="ECO:0007669"/>
    <property type="project" value="TreeGrafter"/>
</dbReference>